<dbReference type="KEGG" id="esj:SJ05684_c02020"/>
<evidence type="ECO:0000313" key="1">
    <source>
        <dbReference type="EMBL" id="ASY61671.1"/>
    </source>
</evidence>
<protein>
    <submittedName>
        <fullName evidence="1">Uncharacterized protein</fullName>
    </submittedName>
</protein>
<dbReference type="Proteomes" id="UP000217211">
    <property type="component" value="Chromosome"/>
</dbReference>
<dbReference type="AlphaFoldDB" id="A0A249P6U8"/>
<gene>
    <name evidence="1" type="ORF">SJ05684_c02020</name>
</gene>
<organism evidence="1 2">
    <name type="scientific">Sinorhizobium sojae CCBAU 05684</name>
    <dbReference type="NCBI Taxonomy" id="716928"/>
    <lineage>
        <taxon>Bacteria</taxon>
        <taxon>Pseudomonadati</taxon>
        <taxon>Pseudomonadota</taxon>
        <taxon>Alphaproteobacteria</taxon>
        <taxon>Hyphomicrobiales</taxon>
        <taxon>Rhizobiaceae</taxon>
        <taxon>Sinorhizobium/Ensifer group</taxon>
        <taxon>Sinorhizobium</taxon>
    </lineage>
</organism>
<dbReference type="EMBL" id="CP023067">
    <property type="protein sequence ID" value="ASY61671.1"/>
    <property type="molecule type" value="Genomic_DNA"/>
</dbReference>
<name>A0A249P6U8_9HYPH</name>
<accession>A0A249P6U8</accession>
<reference evidence="1 2" key="1">
    <citation type="submission" date="2017-08" db="EMBL/GenBank/DDBJ databases">
        <title>Multipartite genome sequences of Sinorhizobium species nodulating soybeans.</title>
        <authorList>
            <person name="Tian C.F."/>
        </authorList>
    </citation>
    <scope>NUCLEOTIDE SEQUENCE [LARGE SCALE GENOMIC DNA]</scope>
    <source>
        <strain evidence="1 2">CCBAU 05684</strain>
    </source>
</reference>
<proteinExistence type="predicted"/>
<keyword evidence="2" id="KW-1185">Reference proteome</keyword>
<evidence type="ECO:0000313" key="2">
    <source>
        <dbReference type="Proteomes" id="UP000217211"/>
    </source>
</evidence>
<sequence>MKSRGSISSPQDGSAARPSGWTKNFQLRLALAAKLWQ</sequence>